<accession>A0ABP7JHI6</accession>
<feature type="region of interest" description="Disordered" evidence="1">
    <location>
        <begin position="238"/>
        <end position="268"/>
    </location>
</feature>
<evidence type="ECO:0000256" key="1">
    <source>
        <dbReference type="SAM" id="MobiDB-lite"/>
    </source>
</evidence>
<dbReference type="InterPro" id="IPR041413">
    <property type="entry name" value="MLTR_LBD"/>
</dbReference>
<evidence type="ECO:0000259" key="2">
    <source>
        <dbReference type="Pfam" id="PF17765"/>
    </source>
</evidence>
<protein>
    <submittedName>
        <fullName evidence="3">Helix-turn-helix transcriptional regulator</fullName>
    </submittedName>
</protein>
<evidence type="ECO:0000313" key="4">
    <source>
        <dbReference type="Proteomes" id="UP001501563"/>
    </source>
</evidence>
<name>A0ABP7JHI6_9ACTN</name>
<dbReference type="InterPro" id="IPR010982">
    <property type="entry name" value="Lambda_DNA-bd_dom_sf"/>
</dbReference>
<organism evidence="3 4">
    <name type="scientific">Streptomyces lannensis</name>
    <dbReference type="NCBI Taxonomy" id="766498"/>
    <lineage>
        <taxon>Bacteria</taxon>
        <taxon>Bacillati</taxon>
        <taxon>Actinomycetota</taxon>
        <taxon>Actinomycetes</taxon>
        <taxon>Kitasatosporales</taxon>
        <taxon>Streptomycetaceae</taxon>
        <taxon>Streptomyces</taxon>
    </lineage>
</organism>
<dbReference type="Gene3D" id="3.30.450.180">
    <property type="match status" value="1"/>
</dbReference>
<gene>
    <name evidence="3" type="ORF">GCM10022207_01640</name>
</gene>
<evidence type="ECO:0000313" key="3">
    <source>
        <dbReference type="EMBL" id="GAA3844727.1"/>
    </source>
</evidence>
<dbReference type="Pfam" id="PF17765">
    <property type="entry name" value="MLTR_LBD"/>
    <property type="match status" value="1"/>
</dbReference>
<keyword evidence="4" id="KW-1185">Reference proteome</keyword>
<dbReference type="Proteomes" id="UP001501563">
    <property type="component" value="Unassembled WGS sequence"/>
</dbReference>
<dbReference type="RefSeq" id="WP_345545457.1">
    <property type="nucleotide sequence ID" value="NZ_BAAAZA010000001.1"/>
</dbReference>
<dbReference type="PANTHER" id="PTHR35010">
    <property type="entry name" value="BLL4672 PROTEIN-RELATED"/>
    <property type="match status" value="1"/>
</dbReference>
<dbReference type="EMBL" id="BAAAZA010000001">
    <property type="protein sequence ID" value="GAA3844727.1"/>
    <property type="molecule type" value="Genomic_DNA"/>
</dbReference>
<sequence length="268" mass="29230">MSVDYYTRLEQGRARNVSDQVLAAVAAALRLDGLERQHLFDLVRADAGRPDRTAAAPPARAPRARSGLHELLRSLDPTPAVLHGPRLEVVGVNRMGKVLLDDFEAMPAADRNMARWMFLDPRAREVYPDWGEIAEQTVAILRVAAGRSTSDPALASLVGELSTRSEEFARYWANYRVFQHTHGTKRFRHPAVGDMTLRYETLHTPTEADLYLTLYLAAAGSPSEEKLHILSSWAAAPATRSATGGGDAPAGDAASRGPSFRSGPPEAH</sequence>
<proteinExistence type="predicted"/>
<feature type="compositionally biased region" description="Low complexity" evidence="1">
    <location>
        <begin position="249"/>
        <end position="259"/>
    </location>
</feature>
<reference evidence="4" key="1">
    <citation type="journal article" date="2019" name="Int. J. Syst. Evol. Microbiol.">
        <title>The Global Catalogue of Microorganisms (GCM) 10K type strain sequencing project: providing services to taxonomists for standard genome sequencing and annotation.</title>
        <authorList>
            <consortium name="The Broad Institute Genomics Platform"/>
            <consortium name="The Broad Institute Genome Sequencing Center for Infectious Disease"/>
            <person name="Wu L."/>
            <person name="Ma J."/>
        </authorList>
    </citation>
    <scope>NUCLEOTIDE SEQUENCE [LARGE SCALE GENOMIC DNA]</scope>
    <source>
        <strain evidence="4">JCM 16578</strain>
    </source>
</reference>
<comment type="caution">
    <text evidence="3">The sequence shown here is derived from an EMBL/GenBank/DDBJ whole genome shotgun (WGS) entry which is preliminary data.</text>
</comment>
<dbReference type="Gene3D" id="1.10.260.40">
    <property type="entry name" value="lambda repressor-like DNA-binding domains"/>
    <property type="match status" value="1"/>
</dbReference>
<dbReference type="PANTHER" id="PTHR35010:SF2">
    <property type="entry name" value="BLL4672 PROTEIN"/>
    <property type="match status" value="1"/>
</dbReference>
<feature type="domain" description="MmyB-like transcription regulator ligand binding" evidence="2">
    <location>
        <begin position="65"/>
        <end position="228"/>
    </location>
</feature>